<protein>
    <recommendedName>
        <fullName evidence="3">SIR2-like domain-containing protein</fullName>
    </recommendedName>
</protein>
<organism evidence="1 2">
    <name type="scientific">Actibacterium naphthalenivorans</name>
    <dbReference type="NCBI Taxonomy" id="1614693"/>
    <lineage>
        <taxon>Bacteria</taxon>
        <taxon>Pseudomonadati</taxon>
        <taxon>Pseudomonadota</taxon>
        <taxon>Alphaproteobacteria</taxon>
        <taxon>Rhodobacterales</taxon>
        <taxon>Roseobacteraceae</taxon>
        <taxon>Actibacterium</taxon>
    </lineage>
</organism>
<proteinExistence type="predicted"/>
<dbReference type="Proteomes" id="UP000585681">
    <property type="component" value="Unassembled WGS sequence"/>
</dbReference>
<evidence type="ECO:0000313" key="2">
    <source>
        <dbReference type="Proteomes" id="UP000585681"/>
    </source>
</evidence>
<sequence length="279" mass="30738">MSDQMTALQEAIEQVEAGRMVPYLGPGVVALSDTAAPTSPDALCALVEAEVRVPKRASGNLWSAAQYVESRKFRATLNDIVERAFAVGQAGDNPVHGWLAGLRPPMVVDAWYDDGLINAYGAQSKDWGWVQGVSRNGEWIEIWTRAYNSAAEERPEGADPAWPSLIYKPHGLARKGSSFLMSDSDYVEVLTEIDIQTPIPEEVRARRTGRGFLFLGCRFDDQMLRIFARQIVKRSGGNHVAVIEGPLTRMEQRFLDELEITRLDLPLSAVADVLALAPA</sequence>
<evidence type="ECO:0000313" key="1">
    <source>
        <dbReference type="EMBL" id="MBB4020701.1"/>
    </source>
</evidence>
<accession>A0A840C465</accession>
<keyword evidence="2" id="KW-1185">Reference proteome</keyword>
<comment type="caution">
    <text evidence="1">The sequence shown here is derived from an EMBL/GenBank/DDBJ whole genome shotgun (WGS) entry which is preliminary data.</text>
</comment>
<dbReference type="RefSeq" id="WP_054538232.1">
    <property type="nucleotide sequence ID" value="NZ_JACIEQ010000001.1"/>
</dbReference>
<dbReference type="EMBL" id="JACIEQ010000001">
    <property type="protein sequence ID" value="MBB4020701.1"/>
    <property type="molecule type" value="Genomic_DNA"/>
</dbReference>
<name>A0A840C465_9RHOB</name>
<reference evidence="1" key="1">
    <citation type="submission" date="2020-08" db="EMBL/GenBank/DDBJ databases">
        <title>Genomic Encyclopedia of Type Strains, Phase IV (KMG-IV): sequencing the most valuable type-strain genomes for metagenomic binning, comparative biology and taxonomic classification.</title>
        <authorList>
            <person name="Goeker M."/>
        </authorList>
    </citation>
    <scope>NUCLEOTIDE SEQUENCE [LARGE SCALE GENOMIC DNA]</scope>
    <source>
        <strain evidence="1">DSM 105040</strain>
    </source>
</reference>
<gene>
    <name evidence="1" type="ORF">GGR17_000492</name>
</gene>
<evidence type="ECO:0008006" key="3">
    <source>
        <dbReference type="Google" id="ProtNLM"/>
    </source>
</evidence>
<dbReference type="AlphaFoldDB" id="A0A840C465"/>
<dbReference type="Pfam" id="PF13289">
    <property type="entry name" value="SIR2_2"/>
    <property type="match status" value="1"/>
</dbReference>